<keyword evidence="3" id="KW-0863">Zinc-finger</keyword>
<reference evidence="11 12" key="1">
    <citation type="submission" date="2025-04" db="UniProtKB">
        <authorList>
            <consortium name="RefSeq"/>
        </authorList>
    </citation>
    <scope>IDENTIFICATION</scope>
    <source>
        <tissue evidence="11 12">Whole body</tissue>
    </source>
</reference>
<dbReference type="GO" id="GO:0000398">
    <property type="term" value="P:mRNA splicing, via spliceosome"/>
    <property type="evidence" value="ECO:0007669"/>
    <property type="project" value="InterPro"/>
</dbReference>
<dbReference type="InterPro" id="IPR036020">
    <property type="entry name" value="WW_dom_sf"/>
</dbReference>
<evidence type="ECO:0000256" key="4">
    <source>
        <dbReference type="ARBA" id="ARBA00022833"/>
    </source>
</evidence>
<feature type="coiled-coil region" evidence="6">
    <location>
        <begin position="260"/>
        <end position="306"/>
    </location>
</feature>
<dbReference type="InterPro" id="IPR036236">
    <property type="entry name" value="Znf_C2H2_sf"/>
</dbReference>
<keyword evidence="10" id="KW-1185">Reference proteome</keyword>
<dbReference type="InterPro" id="IPR013085">
    <property type="entry name" value="U1-CZ_Znf_C2H2"/>
</dbReference>
<evidence type="ECO:0000313" key="10">
    <source>
        <dbReference type="Proteomes" id="UP000694925"/>
    </source>
</evidence>
<dbReference type="GO" id="GO:0008270">
    <property type="term" value="F:zinc ion binding"/>
    <property type="evidence" value="ECO:0007669"/>
    <property type="project" value="UniProtKB-KW"/>
</dbReference>
<feature type="compositionally biased region" description="Basic and acidic residues" evidence="7">
    <location>
        <begin position="120"/>
        <end position="140"/>
    </location>
</feature>
<evidence type="ECO:0000256" key="6">
    <source>
        <dbReference type="SAM" id="Coils"/>
    </source>
</evidence>
<dbReference type="PROSITE" id="PS50020">
    <property type="entry name" value="WW_DOMAIN_2"/>
    <property type="match status" value="1"/>
</dbReference>
<accession>A0AAJ7RW70</accession>
<dbReference type="InterPro" id="IPR000690">
    <property type="entry name" value="Matrin/U1-C_Znf_C2H2"/>
</dbReference>
<evidence type="ECO:0000256" key="2">
    <source>
        <dbReference type="ARBA" id="ARBA00022723"/>
    </source>
</evidence>
<feature type="compositionally biased region" description="Basic residues" evidence="7">
    <location>
        <begin position="414"/>
        <end position="432"/>
    </location>
</feature>
<keyword evidence="5" id="KW-0539">Nucleus</keyword>
<name>A0AAJ7RW70_9HYME</name>
<feature type="compositionally biased region" description="Basic and acidic residues" evidence="7">
    <location>
        <begin position="93"/>
        <end position="104"/>
    </location>
</feature>
<dbReference type="InterPro" id="IPR001202">
    <property type="entry name" value="WW_dom"/>
</dbReference>
<evidence type="ECO:0000259" key="9">
    <source>
        <dbReference type="PROSITE" id="PS50171"/>
    </source>
</evidence>
<dbReference type="GeneID" id="108633127"/>
<dbReference type="Gene3D" id="2.20.70.10">
    <property type="match status" value="1"/>
</dbReference>
<protein>
    <submittedName>
        <fullName evidence="11 12">WW domain-binding protein 4 isoform X1</fullName>
    </submittedName>
</protein>
<feature type="compositionally biased region" description="Polar residues" evidence="7">
    <location>
        <begin position="177"/>
        <end position="187"/>
    </location>
</feature>
<dbReference type="Gene3D" id="3.30.160.60">
    <property type="entry name" value="Classic Zinc Finger"/>
    <property type="match status" value="1"/>
</dbReference>
<feature type="region of interest" description="Disordered" evidence="7">
    <location>
        <begin position="167"/>
        <end position="216"/>
    </location>
</feature>
<dbReference type="AlphaFoldDB" id="A0AAJ7RW70"/>
<gene>
    <name evidence="11 12" type="primary">LOC108633127</name>
</gene>
<dbReference type="SMART" id="SM00451">
    <property type="entry name" value="ZnF_U1"/>
    <property type="match status" value="1"/>
</dbReference>
<dbReference type="GO" id="GO:0071011">
    <property type="term" value="C:precatalytic spliceosome"/>
    <property type="evidence" value="ECO:0007669"/>
    <property type="project" value="TreeGrafter"/>
</dbReference>
<dbReference type="RefSeq" id="XP_026666842.1">
    <property type="nucleotide sequence ID" value="XM_026811041.1"/>
</dbReference>
<dbReference type="SUPFAM" id="SSF51045">
    <property type="entry name" value="WW domain"/>
    <property type="match status" value="1"/>
</dbReference>
<dbReference type="Proteomes" id="UP000694925">
    <property type="component" value="Unplaced"/>
</dbReference>
<dbReference type="SUPFAM" id="SSF57667">
    <property type="entry name" value="beta-beta-alpha zinc fingers"/>
    <property type="match status" value="1"/>
</dbReference>
<feature type="compositionally biased region" description="Basic residues" evidence="7">
    <location>
        <begin position="199"/>
        <end position="208"/>
    </location>
</feature>
<dbReference type="GO" id="GO:0003723">
    <property type="term" value="F:RNA binding"/>
    <property type="evidence" value="ECO:0007669"/>
    <property type="project" value="TreeGrafter"/>
</dbReference>
<dbReference type="RefSeq" id="XP_026666841.1">
    <property type="nucleotide sequence ID" value="XM_026811040.1"/>
</dbReference>
<dbReference type="SMART" id="SM00456">
    <property type="entry name" value="WW"/>
    <property type="match status" value="1"/>
</dbReference>
<evidence type="ECO:0000256" key="1">
    <source>
        <dbReference type="ARBA" id="ARBA00004123"/>
    </source>
</evidence>
<dbReference type="CDD" id="cd00201">
    <property type="entry name" value="WW"/>
    <property type="match status" value="1"/>
</dbReference>
<keyword evidence="2" id="KW-0479">Metal-binding</keyword>
<evidence type="ECO:0000313" key="11">
    <source>
        <dbReference type="RefSeq" id="XP_026666841.1"/>
    </source>
</evidence>
<feature type="region of interest" description="Disordered" evidence="7">
    <location>
        <begin position="393"/>
        <end position="432"/>
    </location>
</feature>
<dbReference type="PANTHER" id="PTHR13173:SF10">
    <property type="entry name" value="WW DOMAIN-BINDING PROTEIN 4"/>
    <property type="match status" value="1"/>
</dbReference>
<feature type="region of interest" description="Disordered" evidence="7">
    <location>
        <begin position="93"/>
        <end position="140"/>
    </location>
</feature>
<organism evidence="10 12">
    <name type="scientific">Ceratina calcarata</name>
    <dbReference type="NCBI Taxonomy" id="156304"/>
    <lineage>
        <taxon>Eukaryota</taxon>
        <taxon>Metazoa</taxon>
        <taxon>Ecdysozoa</taxon>
        <taxon>Arthropoda</taxon>
        <taxon>Hexapoda</taxon>
        <taxon>Insecta</taxon>
        <taxon>Pterygota</taxon>
        <taxon>Neoptera</taxon>
        <taxon>Endopterygota</taxon>
        <taxon>Hymenoptera</taxon>
        <taxon>Apocrita</taxon>
        <taxon>Aculeata</taxon>
        <taxon>Apoidea</taxon>
        <taxon>Anthophila</taxon>
        <taxon>Apidae</taxon>
        <taxon>Ceratina</taxon>
        <taxon>Zadontomerus</taxon>
    </lineage>
</organism>
<comment type="subcellular location">
    <subcellularLocation>
        <location evidence="1">Nucleus</location>
    </subcellularLocation>
</comment>
<feature type="region of interest" description="Disordered" evidence="7">
    <location>
        <begin position="306"/>
        <end position="330"/>
    </location>
</feature>
<evidence type="ECO:0000256" key="3">
    <source>
        <dbReference type="ARBA" id="ARBA00022771"/>
    </source>
</evidence>
<dbReference type="Pfam" id="PF06220">
    <property type="entry name" value="zf-U1"/>
    <property type="match status" value="1"/>
</dbReference>
<keyword evidence="4" id="KW-0862">Zinc</keyword>
<dbReference type="InterPro" id="IPR003604">
    <property type="entry name" value="Matrin/U1-like-C_Znf_C2H2"/>
</dbReference>
<evidence type="ECO:0000313" key="12">
    <source>
        <dbReference type="RefSeq" id="XP_026666842.1"/>
    </source>
</evidence>
<keyword evidence="6" id="KW-0175">Coiled coil</keyword>
<evidence type="ECO:0000256" key="7">
    <source>
        <dbReference type="SAM" id="MobiDB-lite"/>
    </source>
</evidence>
<dbReference type="PROSITE" id="PS50171">
    <property type="entry name" value="ZF_MATRIN"/>
    <property type="match status" value="1"/>
</dbReference>
<feature type="domain" description="WW" evidence="8">
    <location>
        <begin position="218"/>
        <end position="251"/>
    </location>
</feature>
<evidence type="ECO:0000259" key="8">
    <source>
        <dbReference type="PROSITE" id="PS50020"/>
    </source>
</evidence>
<dbReference type="PANTHER" id="PTHR13173">
    <property type="entry name" value="WW DOMAIN BINDING PROTEIN 4"/>
    <property type="match status" value="1"/>
</dbReference>
<feature type="domain" description="Matrin-type" evidence="9">
    <location>
        <begin position="11"/>
        <end position="42"/>
    </location>
</feature>
<dbReference type="InterPro" id="IPR040023">
    <property type="entry name" value="WBP4"/>
</dbReference>
<proteinExistence type="predicted"/>
<evidence type="ECO:0000256" key="5">
    <source>
        <dbReference type="ARBA" id="ARBA00023242"/>
    </source>
</evidence>
<sequence>MADYWKSQGRKFCDFCKCWIADNKPSINFHEGGKKHKENVSKRLKEIHKTSAKQAKQSRKMEEDIKKMENAAMAAYLKDVENNTRDMTADRIIKEKMSRPEPKDTSNPNRVPPPAPEALPRFKGENQQVRDGRSTSIDSRKVARSLTVRLFERVLKDATPSFQFAQEIDPCDPIQPRSATARQGKLQQRSENKAQGKGKAGKGKGKGKKITDEERATKPVRKLWYEATSPEGYTYYWHIETNESAWYPPEGEGYMTFAEQEEEVKEQMIQEELLKQLEEENAVANADILEEKRANAEREKLKAFRNATNAQLPMAADEDQAQRPETGTEEVEIRPYRRDYSVPVKSHPLGPWQTVRKIETKPVDLQLPRQKQLQLPTFEEAEPPVVQRTFKEKTVTRINADDSDVDDDYGKPTTFKKRRIGNKSVRKRLTDE</sequence>